<gene>
    <name evidence="1" type="ORF">L21SP2_1684</name>
</gene>
<sequence length="349" mass="39978">MYIAGMNRIFHYYAVKFLALRGGIDEDNAEIIAFSSQLVDRSLIPVQVDTGAGAPYVIQPTHHFGFWDKSQEDEVWIPFHFFPSGDAVQAATRLKGKRPETPELVIPDSPPVKELLITGLKTRNPYRVGIALHSYADSWAHQNFLGRNSGINRIENFNPIPPAGHAQIGRNPDIWNLNWIDPRLKPELQIADNSRRFMAAAEKIYKYLATYSRRSFHDWELVKMELEDILFSGSSGKEPSAANTYPRPNGVAGDHRLEVEFRLKLGVDELDDALWFNEALEDLPTGSLLRRGNTDRFTAAEHEIRKLLQFRRMAPRKPRDNFQESHIYRWSEAAKAQLEDARRIIKNLC</sequence>
<dbReference type="Pfam" id="PF20551">
    <property type="entry name" value="DUF6765"/>
    <property type="match status" value="1"/>
</dbReference>
<dbReference type="EMBL" id="CP006939">
    <property type="protein sequence ID" value="AHC15067.1"/>
    <property type="molecule type" value="Genomic_DNA"/>
</dbReference>
<protein>
    <submittedName>
        <fullName evidence="1">Uncharacterized protein</fullName>
    </submittedName>
</protein>
<proteinExistence type="predicted"/>
<reference evidence="1 2" key="1">
    <citation type="journal article" date="2015" name="Stand. Genomic Sci.">
        <title>Complete genome sequence and description of Salinispira pacifica gen. nov., sp. nov., a novel spirochaete isolated form a hypersaline microbial mat.</title>
        <authorList>
            <person name="Ben Hania W."/>
            <person name="Joseph M."/>
            <person name="Schumann P."/>
            <person name="Bunk B."/>
            <person name="Fiebig A."/>
            <person name="Sproer C."/>
            <person name="Klenk H.P."/>
            <person name="Fardeau M.L."/>
            <person name="Spring S."/>
        </authorList>
    </citation>
    <scope>NUCLEOTIDE SEQUENCE [LARGE SCALE GENOMIC DNA]</scope>
    <source>
        <strain evidence="1 2">L21-RPul-D2</strain>
    </source>
</reference>
<evidence type="ECO:0000313" key="2">
    <source>
        <dbReference type="Proteomes" id="UP000018680"/>
    </source>
</evidence>
<keyword evidence="2" id="KW-1185">Reference proteome</keyword>
<name>V5WGX4_9SPIO</name>
<dbReference type="Proteomes" id="UP000018680">
    <property type="component" value="Chromosome"/>
</dbReference>
<evidence type="ECO:0000313" key="1">
    <source>
        <dbReference type="EMBL" id="AHC15067.1"/>
    </source>
</evidence>
<dbReference type="eggNOG" id="ENOG502Z8IF">
    <property type="taxonomic scope" value="Bacteria"/>
</dbReference>
<accession>V5WGX4</accession>
<dbReference type="KEGG" id="slr:L21SP2_1684"/>
<dbReference type="AlphaFoldDB" id="V5WGX4"/>
<organism evidence="1 2">
    <name type="scientific">Salinispira pacifica</name>
    <dbReference type="NCBI Taxonomy" id="1307761"/>
    <lineage>
        <taxon>Bacteria</taxon>
        <taxon>Pseudomonadati</taxon>
        <taxon>Spirochaetota</taxon>
        <taxon>Spirochaetia</taxon>
        <taxon>Spirochaetales</taxon>
        <taxon>Spirochaetaceae</taxon>
        <taxon>Salinispira</taxon>
    </lineage>
</organism>
<dbReference type="InterPro" id="IPR046653">
    <property type="entry name" value="DUF6765"/>
</dbReference>
<dbReference type="HOGENOM" id="CLU_794296_0_0_12"/>
<dbReference type="STRING" id="1307761.L21SP2_1684"/>